<reference evidence="2" key="1">
    <citation type="submission" date="2021-01" db="EMBL/GenBank/DDBJ databases">
        <authorList>
            <person name="Corre E."/>
            <person name="Pelletier E."/>
            <person name="Niang G."/>
            <person name="Scheremetjew M."/>
            <person name="Finn R."/>
            <person name="Kale V."/>
            <person name="Holt S."/>
            <person name="Cochrane G."/>
            <person name="Meng A."/>
            <person name="Brown T."/>
            <person name="Cohen L."/>
        </authorList>
    </citation>
    <scope>NUCLEOTIDE SEQUENCE</scope>
    <source>
        <strain evidence="2">CCMP3105</strain>
    </source>
</reference>
<feature type="region of interest" description="Disordered" evidence="1">
    <location>
        <begin position="1"/>
        <end position="21"/>
    </location>
</feature>
<organism evidence="2">
    <name type="scientific">Alexandrium monilatum</name>
    <dbReference type="NCBI Taxonomy" id="311494"/>
    <lineage>
        <taxon>Eukaryota</taxon>
        <taxon>Sar</taxon>
        <taxon>Alveolata</taxon>
        <taxon>Dinophyceae</taxon>
        <taxon>Gonyaulacales</taxon>
        <taxon>Pyrocystaceae</taxon>
        <taxon>Alexandrium</taxon>
    </lineage>
</organism>
<sequence length="299" mass="32239">MSSETEPQVPPRGIGHVELSSLRPSSARYSFARSSRDAELPVRSEETPGPATYDLSDYPAALSQAAAFVGTAPRTTGVPRPCEQANVDSQDPMEPFPDSSDFRYRAPPSTVFGTEAKDAGVTPDLVRVNPEWRYGQTGPGFIYTPNERKARPSSAPAYSIPRQASRSRVPSPSAAKVSPQSYYAEEPALGVQRDSRRRTRPASSFGRAGRFPATKKAEGQATAECKTVDSSFGGGGSQRKTPCATFGSATRESSARARNCRVASDRGPGERMGPPRMPHPQVAPRKEILRFDLGGPPRR</sequence>
<feature type="region of interest" description="Disordered" evidence="1">
    <location>
        <begin position="72"/>
        <end position="118"/>
    </location>
</feature>
<evidence type="ECO:0000313" key="2">
    <source>
        <dbReference type="EMBL" id="CAE4579320.1"/>
    </source>
</evidence>
<dbReference type="EMBL" id="HBNR01026864">
    <property type="protein sequence ID" value="CAE4579320.1"/>
    <property type="molecule type" value="Transcribed_RNA"/>
</dbReference>
<dbReference type="AlphaFoldDB" id="A0A7S4V6F9"/>
<proteinExistence type="predicted"/>
<feature type="region of interest" description="Disordered" evidence="1">
    <location>
        <begin position="136"/>
        <end position="299"/>
    </location>
</feature>
<protein>
    <submittedName>
        <fullName evidence="2">Uncharacterized protein</fullName>
    </submittedName>
</protein>
<feature type="compositionally biased region" description="Basic and acidic residues" evidence="1">
    <location>
        <begin position="34"/>
        <end position="46"/>
    </location>
</feature>
<name>A0A7S4V6F9_9DINO</name>
<feature type="compositionally biased region" description="Low complexity" evidence="1">
    <location>
        <begin position="161"/>
        <end position="175"/>
    </location>
</feature>
<gene>
    <name evidence="2" type="ORF">AMON00008_LOCUS18184</name>
</gene>
<evidence type="ECO:0000256" key="1">
    <source>
        <dbReference type="SAM" id="MobiDB-lite"/>
    </source>
</evidence>
<feature type="region of interest" description="Disordered" evidence="1">
    <location>
        <begin position="33"/>
        <end position="56"/>
    </location>
</feature>
<accession>A0A7S4V6F9</accession>